<evidence type="ECO:0000313" key="10">
    <source>
        <dbReference type="EMBL" id="MBD1370946.1"/>
    </source>
</evidence>
<dbReference type="InterPro" id="IPR035097">
    <property type="entry name" value="M29_N-terminal"/>
</dbReference>
<dbReference type="AlphaFoldDB" id="A0A926N5J5"/>
<dbReference type="GO" id="GO:0004177">
    <property type="term" value="F:aminopeptidase activity"/>
    <property type="evidence" value="ECO:0007669"/>
    <property type="project" value="UniProtKB-KW"/>
</dbReference>
<comment type="cofactor">
    <cofactor evidence="3">
        <name>Zn(2+)</name>
        <dbReference type="ChEBI" id="CHEBI:29105"/>
    </cofactor>
</comment>
<evidence type="ECO:0000256" key="9">
    <source>
        <dbReference type="ARBA" id="ARBA00023049"/>
    </source>
</evidence>
<name>A0A926N5J5_9BACL</name>
<evidence type="ECO:0000256" key="8">
    <source>
        <dbReference type="ARBA" id="ARBA00022801"/>
    </source>
</evidence>
<evidence type="ECO:0000256" key="2">
    <source>
        <dbReference type="ARBA" id="ARBA00001946"/>
    </source>
</evidence>
<dbReference type="EMBL" id="JACXAH010000002">
    <property type="protein sequence ID" value="MBD1370946.1"/>
    <property type="molecule type" value="Genomic_DNA"/>
</dbReference>
<gene>
    <name evidence="10" type="ORF">IC620_01035</name>
</gene>
<comment type="caution">
    <text evidence="10">The sequence shown here is derived from an EMBL/GenBank/DDBJ whole genome shotgun (WGS) entry which is preliminary data.</text>
</comment>
<keyword evidence="11" id="KW-1185">Reference proteome</keyword>
<evidence type="ECO:0000313" key="11">
    <source>
        <dbReference type="Proteomes" id="UP000661691"/>
    </source>
</evidence>
<dbReference type="Pfam" id="PF02073">
    <property type="entry name" value="Peptidase_M29"/>
    <property type="match status" value="1"/>
</dbReference>
<accession>A0A926N5J5</accession>
<keyword evidence="6" id="KW-0645">Protease</keyword>
<evidence type="ECO:0000256" key="7">
    <source>
        <dbReference type="ARBA" id="ARBA00022723"/>
    </source>
</evidence>
<comment type="cofactor">
    <cofactor evidence="1">
        <name>Co(2+)</name>
        <dbReference type="ChEBI" id="CHEBI:48828"/>
    </cofactor>
</comment>
<dbReference type="PANTHER" id="PTHR34448:SF1">
    <property type="entry name" value="BLL6088 PROTEIN"/>
    <property type="match status" value="1"/>
</dbReference>
<keyword evidence="5 10" id="KW-0031">Aminopeptidase</keyword>
<dbReference type="PANTHER" id="PTHR34448">
    <property type="entry name" value="AMINOPEPTIDASE"/>
    <property type="match status" value="1"/>
</dbReference>
<proteinExistence type="inferred from homology"/>
<dbReference type="GO" id="GO:0008237">
    <property type="term" value="F:metallopeptidase activity"/>
    <property type="evidence" value="ECO:0007669"/>
    <property type="project" value="UniProtKB-KW"/>
</dbReference>
<dbReference type="InterPro" id="IPR000787">
    <property type="entry name" value="Peptidase_M29"/>
</dbReference>
<evidence type="ECO:0000256" key="1">
    <source>
        <dbReference type="ARBA" id="ARBA00001941"/>
    </source>
</evidence>
<dbReference type="SUPFAM" id="SSF144052">
    <property type="entry name" value="Thermophilic metalloprotease-like"/>
    <property type="match status" value="1"/>
</dbReference>
<comment type="similarity">
    <text evidence="4">Belongs to the peptidase M29 family.</text>
</comment>
<dbReference type="GO" id="GO:0006508">
    <property type="term" value="P:proteolysis"/>
    <property type="evidence" value="ECO:0007669"/>
    <property type="project" value="UniProtKB-KW"/>
</dbReference>
<reference evidence="10" key="1">
    <citation type="submission" date="2020-09" db="EMBL/GenBank/DDBJ databases">
        <title>A novel bacterium of genus Hazenella, isolated from South China Sea.</title>
        <authorList>
            <person name="Huang H."/>
            <person name="Mo K."/>
            <person name="Hu Y."/>
        </authorList>
    </citation>
    <scope>NUCLEOTIDE SEQUENCE</scope>
    <source>
        <strain evidence="10">IB182357</strain>
    </source>
</reference>
<keyword evidence="9" id="KW-0482">Metalloprotease</keyword>
<keyword evidence="8" id="KW-0378">Hydrolase</keyword>
<evidence type="ECO:0000256" key="4">
    <source>
        <dbReference type="ARBA" id="ARBA00008236"/>
    </source>
</evidence>
<dbReference type="Proteomes" id="UP000661691">
    <property type="component" value="Unassembled WGS sequence"/>
</dbReference>
<dbReference type="GO" id="GO:0046872">
    <property type="term" value="F:metal ion binding"/>
    <property type="evidence" value="ECO:0007669"/>
    <property type="project" value="UniProtKB-KW"/>
</dbReference>
<keyword evidence="7" id="KW-0479">Metal-binding</keyword>
<comment type="cofactor">
    <cofactor evidence="2">
        <name>Mg(2+)</name>
        <dbReference type="ChEBI" id="CHEBI:18420"/>
    </cofactor>
</comment>
<protein>
    <submittedName>
        <fullName evidence="10">Aminopeptidase</fullName>
    </submittedName>
</protein>
<dbReference type="RefSeq" id="WP_191139151.1">
    <property type="nucleotide sequence ID" value="NZ_JACXAG020000002.1"/>
</dbReference>
<evidence type="ECO:0000256" key="5">
    <source>
        <dbReference type="ARBA" id="ARBA00022438"/>
    </source>
</evidence>
<sequence>MKDGRVTKLANILVEHSCQVKKGEKVLIDVFGPDRDLPKALVAAVYKAGGFPYVQLNDHSIHRSLLQGTSEEHMKTWSYHALEQMKDMDGYIGIRGANNVSELSDIPDDNMRIFQSVFNHPVHSEERVKRTKWVVLRYPNDSMAQLANMSTEAFEDFYFNVCNVDYKRMAIAMDPLAKRMEQTDRVHIKGPGTDLKFSIKDIPVVKCAGENNVPDGEVYTAPVRDSVNGVITFNTPMVYMGSTFENVRLAFKDGKIIEASANNTDRINEILDADEGARYIGEFSLGVNPFVDHPMKDTLFDEKINGSFHFTPGQAYEEADNGNRSSIHWDMVCIQRADYGGGEIYFDGELIRKDGQFVTEDLIPLNKEHLKQSDSF</sequence>
<evidence type="ECO:0000256" key="3">
    <source>
        <dbReference type="ARBA" id="ARBA00001947"/>
    </source>
</evidence>
<evidence type="ECO:0000256" key="6">
    <source>
        <dbReference type="ARBA" id="ARBA00022670"/>
    </source>
</evidence>
<dbReference type="InterPro" id="IPR052170">
    <property type="entry name" value="M29_Exopeptidase"/>
</dbReference>
<dbReference type="Gene3D" id="3.40.1830.10">
    <property type="entry name" value="Thermophilic metalloprotease (M29)"/>
    <property type="match status" value="1"/>
</dbReference>
<organism evidence="10 11">
    <name type="scientific">Polycladospora coralii</name>
    <dbReference type="NCBI Taxonomy" id="2771432"/>
    <lineage>
        <taxon>Bacteria</taxon>
        <taxon>Bacillati</taxon>
        <taxon>Bacillota</taxon>
        <taxon>Bacilli</taxon>
        <taxon>Bacillales</taxon>
        <taxon>Thermoactinomycetaceae</taxon>
        <taxon>Polycladospora</taxon>
    </lineage>
</organism>